<evidence type="ECO:0000313" key="1">
    <source>
        <dbReference type="EMBL" id="WYY06288.1"/>
    </source>
</evidence>
<protein>
    <submittedName>
        <fullName evidence="1">Uncharacterized protein</fullName>
    </submittedName>
</protein>
<dbReference type="PANTHER" id="PTHR46513">
    <property type="entry name" value="VITELLOGENIN RECEPTOR-LIKE PROTEIN-RELATED-RELATED"/>
    <property type="match status" value="1"/>
</dbReference>
<sequence>MTAVIALGLASRSIYRVDAADGTVHTLLARDGAYCPDGVAVVDGTVYWTTMGKPAIRPGVEGEAKFDYSAADGGLHAIGLDGRGRRDLLPPGAIVTGKQVASDGVRLYWSDREGRRVSSCLLDGSDRVEEVVNAPEPDGMADCVGVAVDGGHLYWTQKGPSKGGRGRIFRAGLVGPAGPRTDVELLWDARPEPIDLAVADGYLYWTDRGAEPDGNTLNRAPIPALGQRGAEPEILARGLQEAIGLAVDVAAGTAYVSDLGGTIRAVTLDGTGDRVVVDLGEKITGIALAPS</sequence>
<keyword evidence="2" id="KW-1185">Reference proteome</keyword>
<dbReference type="EMBL" id="CP136137">
    <property type="protein sequence ID" value="WYY06288.1"/>
    <property type="molecule type" value="Genomic_DNA"/>
</dbReference>
<proteinExistence type="predicted"/>
<dbReference type="RefSeq" id="WP_066162244.1">
    <property type="nucleotide sequence ID" value="NZ_CP136137.1"/>
</dbReference>
<reference evidence="1 2" key="1">
    <citation type="journal article" date="2023" name="Virus Evol.">
        <title>Computational host range prediction-The good, the bad, and the ugly.</title>
        <authorList>
            <person name="Howell A.A."/>
            <person name="Versoza C.J."/>
            <person name="Pfeifer S.P."/>
        </authorList>
    </citation>
    <scope>NUCLEOTIDE SEQUENCE [LARGE SCALE GENOMIC DNA]</scope>
    <source>
        <strain evidence="1 2">1610/1b</strain>
    </source>
</reference>
<evidence type="ECO:0000313" key="2">
    <source>
        <dbReference type="Proteomes" id="UP001479933"/>
    </source>
</evidence>
<dbReference type="InterPro" id="IPR011042">
    <property type="entry name" value="6-blade_b-propeller_TolB-like"/>
</dbReference>
<dbReference type="InterPro" id="IPR050778">
    <property type="entry name" value="Cueball_EGF_LRP_Nidogen"/>
</dbReference>
<dbReference type="Gene3D" id="2.120.10.30">
    <property type="entry name" value="TolB, C-terminal domain"/>
    <property type="match status" value="2"/>
</dbReference>
<gene>
    <name evidence="1" type="ORF">RVF87_14570</name>
</gene>
<accession>A0ABZ2TXV1</accession>
<dbReference type="PANTHER" id="PTHR46513:SF41">
    <property type="entry name" value="LOW-DENSITY LIPOPROTEIN RECEPTOR-RELATED PROTEIN"/>
    <property type="match status" value="1"/>
</dbReference>
<dbReference type="Proteomes" id="UP001479933">
    <property type="component" value="Chromosome"/>
</dbReference>
<name>A0ABZ2TXV1_9ACTN</name>
<dbReference type="SUPFAM" id="SSF63825">
    <property type="entry name" value="YWTD domain"/>
    <property type="match status" value="2"/>
</dbReference>
<organism evidence="1 2">
    <name type="scientific">Gordonia hydrophobica</name>
    <dbReference type="NCBI Taxonomy" id="40516"/>
    <lineage>
        <taxon>Bacteria</taxon>
        <taxon>Bacillati</taxon>
        <taxon>Actinomycetota</taxon>
        <taxon>Actinomycetes</taxon>
        <taxon>Mycobacteriales</taxon>
        <taxon>Gordoniaceae</taxon>
        <taxon>Gordonia</taxon>
    </lineage>
</organism>